<evidence type="ECO:0000313" key="4">
    <source>
        <dbReference type="EMBL" id="AEM39753.1"/>
    </source>
</evidence>
<reference evidence="4 5" key="1">
    <citation type="journal article" date="2011" name="Stand. Genomic Sci.">
        <title>Complete genome sequence of the hyperthermophilic chemolithoautotroph Pyrolobus fumarii type strain (1A).</title>
        <authorList>
            <person name="Anderson I."/>
            <person name="Goker M."/>
            <person name="Nolan M."/>
            <person name="Lucas S."/>
            <person name="Hammon N."/>
            <person name="Deshpande S."/>
            <person name="Cheng J.F."/>
            <person name="Tapia R."/>
            <person name="Han C."/>
            <person name="Goodwin L."/>
            <person name="Pitluck S."/>
            <person name="Huntemann M."/>
            <person name="Liolios K."/>
            <person name="Ivanova N."/>
            <person name="Pagani I."/>
            <person name="Mavromatis K."/>
            <person name="Ovchinikova G."/>
            <person name="Pati A."/>
            <person name="Chen A."/>
            <person name="Palaniappan K."/>
            <person name="Land M."/>
            <person name="Hauser L."/>
            <person name="Brambilla E.M."/>
            <person name="Huber H."/>
            <person name="Yasawong M."/>
            <person name="Rohde M."/>
            <person name="Spring S."/>
            <person name="Abt B."/>
            <person name="Sikorski J."/>
            <person name="Wirth R."/>
            <person name="Detter J.C."/>
            <person name="Woyke T."/>
            <person name="Bristow J."/>
            <person name="Eisen J.A."/>
            <person name="Markowitz V."/>
            <person name="Hugenholtz P."/>
            <person name="Kyrpides N.C."/>
            <person name="Klenk H.P."/>
            <person name="Lapidus A."/>
        </authorList>
    </citation>
    <scope>NUCLEOTIDE SEQUENCE [LARGE SCALE GENOMIC DNA]</scope>
    <source>
        <strain evidence="5">DSM 11204 / 1A</strain>
    </source>
</reference>
<dbReference type="STRING" id="694429.Pyrfu_1900"/>
<dbReference type="EMBL" id="CP002838">
    <property type="protein sequence ID" value="AEM39753.1"/>
    <property type="molecule type" value="Genomic_DNA"/>
</dbReference>
<dbReference type="SUPFAM" id="SSF53659">
    <property type="entry name" value="Isocitrate/Isopropylmalate dehydrogenase-like"/>
    <property type="match status" value="1"/>
</dbReference>
<dbReference type="GO" id="GO:0000287">
    <property type="term" value="F:magnesium ion binding"/>
    <property type="evidence" value="ECO:0007669"/>
    <property type="project" value="InterPro"/>
</dbReference>
<dbReference type="FunCoup" id="G0ED75">
    <property type="interactions" value="201"/>
</dbReference>
<dbReference type="PANTHER" id="PTHR11835">
    <property type="entry name" value="DECARBOXYLATING DEHYDROGENASES-ISOCITRATE, ISOPROPYLMALATE, TARTRATE"/>
    <property type="match status" value="1"/>
</dbReference>
<dbReference type="PROSITE" id="PS00470">
    <property type="entry name" value="IDH_IMDH"/>
    <property type="match status" value="1"/>
</dbReference>
<evidence type="ECO:0000259" key="3">
    <source>
        <dbReference type="SMART" id="SM01329"/>
    </source>
</evidence>
<gene>
    <name evidence="4" type="ordered locus">Pyrfu_1900</name>
</gene>
<comment type="similarity">
    <text evidence="1">Belongs to the isocitrate and isopropylmalate dehydrogenases family.</text>
</comment>
<dbReference type="EC" id="1.1.1.85" evidence="4"/>
<dbReference type="Gene3D" id="3.40.718.10">
    <property type="entry name" value="Isopropylmalate Dehydrogenase"/>
    <property type="match status" value="1"/>
</dbReference>
<proteinExistence type="inferred from homology"/>
<accession>G0ED75</accession>
<dbReference type="GO" id="GO:0006102">
    <property type="term" value="P:isocitrate metabolic process"/>
    <property type="evidence" value="ECO:0007669"/>
    <property type="project" value="TreeGrafter"/>
</dbReference>
<keyword evidence="5" id="KW-1185">Reference proteome</keyword>
<dbReference type="InParanoid" id="G0ED75"/>
<keyword evidence="2 4" id="KW-0560">Oxidoreductase</keyword>
<evidence type="ECO:0000313" key="5">
    <source>
        <dbReference type="Proteomes" id="UP000001037"/>
    </source>
</evidence>
<organism evidence="4 5">
    <name type="scientific">Pyrolobus fumarii (strain DSM 11204 / 1A)</name>
    <dbReference type="NCBI Taxonomy" id="694429"/>
    <lineage>
        <taxon>Archaea</taxon>
        <taxon>Thermoproteota</taxon>
        <taxon>Thermoprotei</taxon>
        <taxon>Desulfurococcales</taxon>
        <taxon>Pyrodictiaceae</taxon>
        <taxon>Pyrolobus</taxon>
    </lineage>
</organism>
<dbReference type="InterPro" id="IPR024084">
    <property type="entry name" value="IsoPropMal-DH-like_dom"/>
</dbReference>
<name>G0ED75_PYRF1</name>
<dbReference type="HOGENOM" id="CLU_031953_0_1_2"/>
<dbReference type="GO" id="GO:0004449">
    <property type="term" value="F:isocitrate dehydrogenase (NAD+) activity"/>
    <property type="evidence" value="ECO:0007669"/>
    <property type="project" value="TreeGrafter"/>
</dbReference>
<dbReference type="Proteomes" id="UP000001037">
    <property type="component" value="Chromosome"/>
</dbReference>
<protein>
    <submittedName>
        <fullName evidence="4">3-isopropylmalate dehydrogenase</fullName>
        <ecNumber evidence="4">1.1.1.85</ecNumber>
    </submittedName>
</protein>
<dbReference type="eggNOG" id="arCOG01163">
    <property type="taxonomic scope" value="Archaea"/>
</dbReference>
<dbReference type="GO" id="GO:0051287">
    <property type="term" value="F:NAD binding"/>
    <property type="evidence" value="ECO:0007669"/>
    <property type="project" value="InterPro"/>
</dbReference>
<dbReference type="Pfam" id="PF00180">
    <property type="entry name" value="Iso_dh"/>
    <property type="match status" value="1"/>
</dbReference>
<dbReference type="PANTHER" id="PTHR11835:SF34">
    <property type="entry name" value="ISOCITRATE DEHYDROGENASE [NAD] SUBUNIT ALPHA, MITOCHONDRIAL"/>
    <property type="match status" value="1"/>
</dbReference>
<sequence length="349" mass="37148">MGWAAAIREISVTVVRFCLIEGDGIGPEVSRATLRVLEAVSKRFGIGFEPVLCEAGDEAAKRRGSPLPEETLRKAKEIGIVLKGPVGETAGEVVTVLRRELGTYAAIRPAKTLPGVSPRCGKPLDVVIVRELLEGVYVQTEYVDVVSNSFAVALRVASARETERVARLAARIARGRRGIVSIIHKANVLHGTCGLFRDVAKRVLEEEGVVVEEYYVDAAAALLVRTPERFDVMLTPNLFGDILSDLAAELAGSLGLSPSANVGDKTGIFEPVHGAAFDIAGMGIANPTAMMLAAAMMLDWLGYRDAARAIEKAIEDALASGARTPDLGGNLKTMEFAEEVAKRIEAGNA</sequence>
<evidence type="ECO:0000256" key="2">
    <source>
        <dbReference type="ARBA" id="ARBA00023002"/>
    </source>
</evidence>
<feature type="domain" description="Isopropylmalate dehydrogenase-like" evidence="3">
    <location>
        <begin position="13"/>
        <end position="340"/>
    </location>
</feature>
<dbReference type="InterPro" id="IPR019818">
    <property type="entry name" value="IsoCit/isopropylmalate_DH_CS"/>
</dbReference>
<dbReference type="AlphaFoldDB" id="G0ED75"/>
<dbReference type="GO" id="GO:0003862">
    <property type="term" value="F:3-isopropylmalate dehydrogenase activity"/>
    <property type="evidence" value="ECO:0007669"/>
    <property type="project" value="UniProtKB-EC"/>
</dbReference>
<dbReference type="SMART" id="SM01329">
    <property type="entry name" value="Iso_dh"/>
    <property type="match status" value="1"/>
</dbReference>
<dbReference type="KEGG" id="pfm:Pyrfu_1900"/>
<evidence type="ECO:0000256" key="1">
    <source>
        <dbReference type="ARBA" id="ARBA00007769"/>
    </source>
</evidence>
<dbReference type="GO" id="GO:0006099">
    <property type="term" value="P:tricarboxylic acid cycle"/>
    <property type="evidence" value="ECO:0007669"/>
    <property type="project" value="TreeGrafter"/>
</dbReference>